<feature type="compositionally biased region" description="Basic and acidic residues" evidence="1">
    <location>
        <begin position="160"/>
        <end position="172"/>
    </location>
</feature>
<evidence type="ECO:0000256" key="1">
    <source>
        <dbReference type="SAM" id="MobiDB-lite"/>
    </source>
</evidence>
<dbReference type="EMBL" id="CP017248">
    <property type="protein sequence ID" value="AOR31062.1"/>
    <property type="molecule type" value="Genomic_DNA"/>
</dbReference>
<evidence type="ECO:0000313" key="2">
    <source>
        <dbReference type="EMBL" id="AOR31062.1"/>
    </source>
</evidence>
<name>A0A1D7Y654_9ACTN</name>
<organism evidence="2 3">
    <name type="scientific">Streptomyces fodineus</name>
    <dbReference type="NCBI Taxonomy" id="1904616"/>
    <lineage>
        <taxon>Bacteria</taxon>
        <taxon>Bacillati</taxon>
        <taxon>Actinomycetota</taxon>
        <taxon>Actinomycetes</taxon>
        <taxon>Kitasatosporales</taxon>
        <taxon>Streptomycetaceae</taxon>
        <taxon>Streptomyces</taxon>
    </lineage>
</organism>
<reference evidence="3" key="1">
    <citation type="submission" date="2016-09" db="EMBL/GenBank/DDBJ databases">
        <title>Streptomyces puniciscabiei strain:TW1S1 Genome sequencing and assembly.</title>
        <authorList>
            <person name="Kim M.-K."/>
            <person name="Kim S.B."/>
        </authorList>
    </citation>
    <scope>NUCLEOTIDE SEQUENCE [LARGE SCALE GENOMIC DNA]</scope>
    <source>
        <strain evidence="3">TW1S1</strain>
    </source>
</reference>
<evidence type="ECO:0000313" key="3">
    <source>
        <dbReference type="Proteomes" id="UP000094960"/>
    </source>
</evidence>
<sequence length="182" mass="19638">MTEQSDSRPEDNGLLNAQVREAEEALTKLGASDPELAATLARVLGVVASEAARTTRFARALAKALTPSDAQTASRPAERPRRSRRAPGVIDPFAVFAETGEAGLRSSLGELGLEQLRDIVSEHGMDHDRLALKWKDPQRVIDRIVERVESRTAKGAAFRGRPEQPALRHDEAAGPAAEDSSP</sequence>
<protein>
    <submittedName>
        <fullName evidence="2">Uncharacterized protein</fullName>
    </submittedName>
</protein>
<keyword evidence="3" id="KW-1185">Reference proteome</keyword>
<dbReference type="KEGG" id="spun:BFF78_08425"/>
<proteinExistence type="predicted"/>
<dbReference type="RefSeq" id="WP_069777710.1">
    <property type="nucleotide sequence ID" value="NZ_CP017248.1"/>
</dbReference>
<feature type="region of interest" description="Disordered" evidence="1">
    <location>
        <begin position="63"/>
        <end position="86"/>
    </location>
</feature>
<dbReference type="Proteomes" id="UP000094960">
    <property type="component" value="Chromosome"/>
</dbReference>
<gene>
    <name evidence="2" type="ORF">BFF78_08425</name>
</gene>
<feature type="region of interest" description="Disordered" evidence="1">
    <location>
        <begin position="152"/>
        <end position="182"/>
    </location>
</feature>
<accession>A0A1D7Y654</accession>
<dbReference type="AlphaFoldDB" id="A0A1D7Y654"/>